<accession>C7RLQ8</accession>
<evidence type="ECO:0000259" key="1">
    <source>
        <dbReference type="PROSITE" id="PS51352"/>
    </source>
</evidence>
<gene>
    <name evidence="2" type="ordered locus">CAP2UW1_0605</name>
</gene>
<dbReference type="Pfam" id="PF00085">
    <property type="entry name" value="Thioredoxin"/>
    <property type="match status" value="1"/>
</dbReference>
<sequence length="110" mass="12199">MPVTAFLSDVEPSRAEIDALEEPAVIEFGTDWCGYCQGAQPMIGAALAQYPQVRHIRVEDGPGRRLGRSFRVKLWPTLIFLERGREVRRLVRPAAPGELDEALAQIAVAK</sequence>
<dbReference type="OrthoDB" id="215495at2"/>
<dbReference type="PROSITE" id="PS51352">
    <property type="entry name" value="THIOREDOXIN_2"/>
    <property type="match status" value="1"/>
</dbReference>
<dbReference type="eggNOG" id="COG0526">
    <property type="taxonomic scope" value="Bacteria"/>
</dbReference>
<dbReference type="CDD" id="cd02947">
    <property type="entry name" value="TRX_family"/>
    <property type="match status" value="1"/>
</dbReference>
<protein>
    <submittedName>
        <fullName evidence="2">Thioredoxin domain protein</fullName>
    </submittedName>
</protein>
<dbReference type="Gene3D" id="3.40.30.10">
    <property type="entry name" value="Glutaredoxin"/>
    <property type="match status" value="1"/>
</dbReference>
<dbReference type="AlphaFoldDB" id="C7RLQ8"/>
<dbReference type="InterPro" id="IPR036249">
    <property type="entry name" value="Thioredoxin-like_sf"/>
</dbReference>
<dbReference type="SUPFAM" id="SSF52833">
    <property type="entry name" value="Thioredoxin-like"/>
    <property type="match status" value="1"/>
</dbReference>
<organism evidence="2">
    <name type="scientific">Accumulibacter regalis</name>
    <dbReference type="NCBI Taxonomy" id="522306"/>
    <lineage>
        <taxon>Bacteria</taxon>
        <taxon>Pseudomonadati</taxon>
        <taxon>Pseudomonadota</taxon>
        <taxon>Betaproteobacteria</taxon>
        <taxon>Candidatus Accumulibacter</taxon>
    </lineage>
</organism>
<dbReference type="STRING" id="522306.CAP2UW1_0605"/>
<reference evidence="2" key="2">
    <citation type="submission" date="2009-09" db="EMBL/GenBank/DDBJ databases">
        <title>Complete sequence of chromosome of Candidatus Accumulibacter phosphatis clade IIA str. UW-1.</title>
        <authorList>
            <consortium name="US DOE Joint Genome Institute"/>
            <person name="Martin H.G."/>
            <person name="Ivanova N."/>
            <person name="Kunin V."/>
            <person name="Warnecke F."/>
            <person name="Barry K."/>
            <person name="He S."/>
            <person name="Salamov A."/>
            <person name="Szeto E."/>
            <person name="Dalin E."/>
            <person name="Pangilinan J.L."/>
            <person name="Lapidus A."/>
            <person name="Lowry S."/>
            <person name="Kyrpides N.C."/>
            <person name="McMahon K.D."/>
            <person name="Hugenholtz P."/>
        </authorList>
    </citation>
    <scope>NUCLEOTIDE SEQUENCE [LARGE SCALE GENOMIC DNA]</scope>
    <source>
        <strain evidence="2">UW-1</strain>
    </source>
</reference>
<name>C7RLQ8_ACCRE</name>
<evidence type="ECO:0000313" key="2">
    <source>
        <dbReference type="EMBL" id="ACV33952.1"/>
    </source>
</evidence>
<dbReference type="InterPro" id="IPR013766">
    <property type="entry name" value="Thioredoxin_domain"/>
</dbReference>
<dbReference type="KEGG" id="app:CAP2UW1_0605"/>
<feature type="domain" description="Thioredoxin" evidence="1">
    <location>
        <begin position="1"/>
        <end position="110"/>
    </location>
</feature>
<dbReference type="EMBL" id="CP001715">
    <property type="protein sequence ID" value="ACV33952.1"/>
    <property type="molecule type" value="Genomic_DNA"/>
</dbReference>
<reference evidence="2" key="1">
    <citation type="submission" date="2009-08" db="EMBL/GenBank/DDBJ databases">
        <authorList>
            <consortium name="US DOE Joint Genome Institute"/>
            <person name="Lucas S."/>
            <person name="Copeland A."/>
            <person name="Lapidus A."/>
            <person name="Glavina del Rio T."/>
            <person name="Dalin E."/>
            <person name="Tice H."/>
            <person name="Bruce D."/>
            <person name="Barry K."/>
            <person name="Pitluck S."/>
            <person name="Lowry S."/>
            <person name="Larimer F."/>
            <person name="Land M."/>
            <person name="Hauser L."/>
            <person name="Kyrpides N."/>
            <person name="Ivanova N."/>
            <person name="McMahon K.D."/>
            <person name="Hugenholtz P."/>
        </authorList>
    </citation>
    <scope>NUCLEOTIDE SEQUENCE</scope>
    <source>
        <strain evidence="2">UW-1</strain>
    </source>
</reference>
<proteinExistence type="predicted"/>
<dbReference type="HOGENOM" id="CLU_090389_12_0_4"/>